<evidence type="ECO:0000256" key="4">
    <source>
        <dbReference type="ARBA" id="ARBA00022829"/>
    </source>
</evidence>
<dbReference type="NCBIfam" id="NF040815">
    <property type="entry name" value="recomb_XerA_Arch"/>
    <property type="match status" value="1"/>
</dbReference>
<evidence type="ECO:0000259" key="11">
    <source>
        <dbReference type="PROSITE" id="PS51900"/>
    </source>
</evidence>
<dbReference type="GO" id="GO:0006313">
    <property type="term" value="P:DNA transposition"/>
    <property type="evidence" value="ECO:0007669"/>
    <property type="project" value="UniProtKB-UniRule"/>
</dbReference>
<dbReference type="Pfam" id="PF00589">
    <property type="entry name" value="Phage_integrase"/>
    <property type="match status" value="1"/>
</dbReference>
<keyword evidence="8 9" id="KW-0131">Cell cycle</keyword>
<feature type="domain" description="Tyr recombinase" evidence="10">
    <location>
        <begin position="109"/>
        <end position="281"/>
    </location>
</feature>
<proteinExistence type="inferred from homology"/>
<feature type="active site" evidence="9">
    <location>
        <position position="259"/>
    </location>
</feature>
<dbReference type="InterPro" id="IPR004107">
    <property type="entry name" value="Integrase_SAM-like_N"/>
</dbReference>
<evidence type="ECO:0000313" key="12">
    <source>
        <dbReference type="EMBL" id="OYD15163.1"/>
    </source>
</evidence>
<dbReference type="Proteomes" id="UP000215215">
    <property type="component" value="Unassembled WGS sequence"/>
</dbReference>
<dbReference type="CDD" id="cd00798">
    <property type="entry name" value="INT_XerDC_C"/>
    <property type="match status" value="1"/>
</dbReference>
<keyword evidence="7 9" id="KW-0233">DNA recombination</keyword>
<dbReference type="InterPro" id="IPR013762">
    <property type="entry name" value="Integrase-like_cat_sf"/>
</dbReference>
<evidence type="ECO:0000256" key="6">
    <source>
        <dbReference type="ARBA" id="ARBA00023125"/>
    </source>
</evidence>
<comment type="caution">
    <text evidence="12">The sequence shown here is derived from an EMBL/GenBank/DDBJ whole genome shotgun (WGS) entry which is preliminary data.</text>
</comment>
<comment type="similarity">
    <text evidence="9">Belongs to the 'phage' integrase family. XerC subfamily.</text>
</comment>
<evidence type="ECO:0000259" key="10">
    <source>
        <dbReference type="PROSITE" id="PS51898"/>
    </source>
</evidence>
<evidence type="ECO:0000256" key="5">
    <source>
        <dbReference type="ARBA" id="ARBA00022908"/>
    </source>
</evidence>
<dbReference type="InterPro" id="IPR044068">
    <property type="entry name" value="CB"/>
</dbReference>
<keyword evidence="4 9" id="KW-0159">Chromosome partition</keyword>
<evidence type="ECO:0000256" key="2">
    <source>
        <dbReference type="ARBA" id="ARBA00022490"/>
    </source>
</evidence>
<dbReference type="PROSITE" id="PS51900">
    <property type="entry name" value="CB"/>
    <property type="match status" value="1"/>
</dbReference>
<dbReference type="AlphaFoldDB" id="A0A235BRP7"/>
<dbReference type="GO" id="GO:0007059">
    <property type="term" value="P:chromosome segregation"/>
    <property type="evidence" value="ECO:0007669"/>
    <property type="project" value="UniProtKB-UniRule"/>
</dbReference>
<reference evidence="12 13" key="1">
    <citation type="submission" date="2017-07" db="EMBL/GenBank/DDBJ databases">
        <title>Recovery of genomes from metagenomes via a dereplication, aggregation, and scoring strategy.</title>
        <authorList>
            <person name="Sieber C.M."/>
            <person name="Probst A.J."/>
            <person name="Sharrar A."/>
            <person name="Thomas B.C."/>
            <person name="Hess M."/>
            <person name="Tringe S.G."/>
            <person name="Banfield J.F."/>
        </authorList>
    </citation>
    <scope>NUCLEOTIDE SEQUENCE [LARGE SCALE GENOMIC DNA]</scope>
    <source>
        <strain evidence="12">JGI_Cruoil_03_44_89</strain>
    </source>
</reference>
<evidence type="ECO:0000256" key="7">
    <source>
        <dbReference type="ARBA" id="ARBA00023172"/>
    </source>
</evidence>
<dbReference type="PANTHER" id="PTHR30349:SF77">
    <property type="entry name" value="TYROSINE RECOMBINASE XERC"/>
    <property type="match status" value="1"/>
</dbReference>
<organism evidence="12 13">
    <name type="scientific">candidate division WOR-3 bacterium JGI_Cruoil_03_44_89</name>
    <dbReference type="NCBI Taxonomy" id="1973748"/>
    <lineage>
        <taxon>Bacteria</taxon>
        <taxon>Bacteria division WOR-3</taxon>
    </lineage>
</organism>
<feature type="active site" evidence="9">
    <location>
        <position position="236"/>
    </location>
</feature>
<dbReference type="InterPro" id="IPR011010">
    <property type="entry name" value="DNA_brk_join_enz"/>
</dbReference>
<dbReference type="InterPro" id="IPR023009">
    <property type="entry name" value="Tyrosine_recombinase_XerC/XerD"/>
</dbReference>
<dbReference type="PANTHER" id="PTHR30349">
    <property type="entry name" value="PHAGE INTEGRASE-RELATED"/>
    <property type="match status" value="1"/>
</dbReference>
<dbReference type="GO" id="GO:0003677">
    <property type="term" value="F:DNA binding"/>
    <property type="evidence" value="ECO:0007669"/>
    <property type="project" value="UniProtKB-UniRule"/>
</dbReference>
<dbReference type="GO" id="GO:0005737">
    <property type="term" value="C:cytoplasm"/>
    <property type="evidence" value="ECO:0007669"/>
    <property type="project" value="UniProtKB-SubCell"/>
</dbReference>
<feature type="domain" description="Core-binding (CB)" evidence="11">
    <location>
        <begin position="1"/>
        <end position="88"/>
    </location>
</feature>
<feature type="active site" evidence="9">
    <location>
        <position position="144"/>
    </location>
</feature>
<evidence type="ECO:0000256" key="3">
    <source>
        <dbReference type="ARBA" id="ARBA00022618"/>
    </source>
</evidence>
<dbReference type="PROSITE" id="PS51898">
    <property type="entry name" value="TYR_RECOMBINASE"/>
    <property type="match status" value="1"/>
</dbReference>
<dbReference type="Gene3D" id="1.10.443.10">
    <property type="entry name" value="Intergrase catalytic core"/>
    <property type="match status" value="1"/>
</dbReference>
<evidence type="ECO:0000313" key="13">
    <source>
        <dbReference type="Proteomes" id="UP000215215"/>
    </source>
</evidence>
<keyword evidence="6 9" id="KW-0238">DNA-binding</keyword>
<evidence type="ECO:0000256" key="9">
    <source>
        <dbReference type="HAMAP-Rule" id="MF_01808"/>
    </source>
</evidence>
<evidence type="ECO:0000256" key="1">
    <source>
        <dbReference type="ARBA" id="ARBA00004496"/>
    </source>
</evidence>
<feature type="active site" evidence="9">
    <location>
        <position position="168"/>
    </location>
</feature>
<evidence type="ECO:0000256" key="8">
    <source>
        <dbReference type="ARBA" id="ARBA00023306"/>
    </source>
</evidence>
<feature type="active site" evidence="9">
    <location>
        <position position="233"/>
    </location>
</feature>
<dbReference type="GO" id="GO:0009037">
    <property type="term" value="F:tyrosine-based site-specific recombinase activity"/>
    <property type="evidence" value="ECO:0007669"/>
    <property type="project" value="UniProtKB-UniRule"/>
</dbReference>
<keyword evidence="5 9" id="KW-0229">DNA integration</keyword>
<dbReference type="InterPro" id="IPR050090">
    <property type="entry name" value="Tyrosine_recombinase_XerCD"/>
</dbReference>
<dbReference type="Pfam" id="PF02899">
    <property type="entry name" value="Phage_int_SAM_1"/>
    <property type="match status" value="1"/>
</dbReference>
<dbReference type="GO" id="GO:0051301">
    <property type="term" value="P:cell division"/>
    <property type="evidence" value="ECO:0007669"/>
    <property type="project" value="UniProtKB-KW"/>
</dbReference>
<dbReference type="SUPFAM" id="SSF56349">
    <property type="entry name" value="DNA breaking-rejoining enzymes"/>
    <property type="match status" value="1"/>
</dbReference>
<feature type="active site" description="O-(3'-phospho-DNA)-tyrosine intermediate" evidence="9">
    <location>
        <position position="268"/>
    </location>
</feature>
<dbReference type="InterPro" id="IPR002104">
    <property type="entry name" value="Integrase_catalytic"/>
</dbReference>
<keyword evidence="2 9" id="KW-0963">Cytoplasm</keyword>
<gene>
    <name evidence="9" type="primary">xerC</name>
    <name evidence="12" type="ORF">CH333_06425</name>
</gene>
<protein>
    <recommendedName>
        <fullName evidence="9">Tyrosine recombinase XerC</fullName>
    </recommendedName>
</protein>
<dbReference type="EMBL" id="NOZQ01000140">
    <property type="protein sequence ID" value="OYD15163.1"/>
    <property type="molecule type" value="Genomic_DNA"/>
</dbReference>
<accession>A0A235BRP7</accession>
<keyword evidence="3 9" id="KW-0132">Cell division</keyword>
<name>A0A235BRP7_UNCW3</name>
<dbReference type="NCBIfam" id="NF001399">
    <property type="entry name" value="PRK00283.1"/>
    <property type="match status" value="1"/>
</dbReference>
<comment type="subunit">
    <text evidence="9">Forms a cyclic heterotetrameric complex composed of two molecules of XerC and two molecules of XerD.</text>
</comment>
<comment type="subcellular location">
    <subcellularLocation>
        <location evidence="1 9">Cytoplasm</location>
    </subcellularLocation>
</comment>
<dbReference type="Gene3D" id="1.10.150.130">
    <property type="match status" value="1"/>
</dbReference>
<dbReference type="HAMAP" id="MF_01808">
    <property type="entry name" value="Recomb_XerC_XerD"/>
    <property type="match status" value="1"/>
</dbReference>
<dbReference type="InterPro" id="IPR010998">
    <property type="entry name" value="Integrase_recombinase_N"/>
</dbReference>
<sequence length="287" mass="33272">MEISQQIESFLSFLKSERDVSEHTLRAYRNDLTELADWLAEFPKITDVSRISRRNVRDFLGSLARYGYERSSISRKTSSLKSFFKFLSRENIVEVDPTLNIKYPKPKRKLPSFLSIDEINKLFDENLSERDRAIIELIYGTGMRASEICSLNTKDVDFANETARVMGKGRKERILPLTRKAMDAIRNYLSPLRNKNTPLFLNKFGKRLSQRSLQRIVGRCIRSVADLAHSSPHTLRHTFATHLLDRGCDLRTVQELLGHSSISTTQIYTHITPERLKRTYKRAHPRA</sequence>
<comment type="function">
    <text evidence="9">Site-specific tyrosine recombinase, which acts by catalyzing the cutting and rejoining of the recombining DNA molecules. The XerC-XerD complex is essential to convert dimers of the bacterial chromosome into monomers to permit their segregation at cell division. It also contributes to the segregational stability of plasmids.</text>
</comment>